<dbReference type="SUPFAM" id="SSF50978">
    <property type="entry name" value="WD40 repeat-like"/>
    <property type="match status" value="1"/>
</dbReference>
<reference evidence="2 3" key="1">
    <citation type="submission" date="2024-04" db="EMBL/GenBank/DDBJ databases">
        <title>Tritrichomonas musculus Genome.</title>
        <authorList>
            <person name="Alves-Ferreira E."/>
            <person name="Grigg M."/>
            <person name="Lorenzi H."/>
            <person name="Galac M."/>
        </authorList>
    </citation>
    <scope>NUCLEOTIDE SEQUENCE [LARGE SCALE GENOMIC DNA]</scope>
    <source>
        <strain evidence="2 3">EAF2021</strain>
    </source>
</reference>
<evidence type="ECO:0000313" key="3">
    <source>
        <dbReference type="Proteomes" id="UP001470230"/>
    </source>
</evidence>
<feature type="compositionally biased region" description="Polar residues" evidence="1">
    <location>
        <begin position="280"/>
        <end position="290"/>
    </location>
</feature>
<dbReference type="Proteomes" id="UP001470230">
    <property type="component" value="Unassembled WGS sequence"/>
</dbReference>
<feature type="region of interest" description="Disordered" evidence="1">
    <location>
        <begin position="255"/>
        <end position="290"/>
    </location>
</feature>
<feature type="compositionally biased region" description="Basic residues" evidence="1">
    <location>
        <begin position="540"/>
        <end position="550"/>
    </location>
</feature>
<accession>A0ABR2L3F8</accession>
<comment type="caution">
    <text evidence="2">The sequence shown here is derived from an EMBL/GenBank/DDBJ whole genome shotgun (WGS) entry which is preliminary data.</text>
</comment>
<evidence type="ECO:0000313" key="2">
    <source>
        <dbReference type="EMBL" id="KAK8897272.1"/>
    </source>
</evidence>
<proteinExistence type="predicted"/>
<dbReference type="EMBL" id="JAPFFF010000002">
    <property type="protein sequence ID" value="KAK8897272.1"/>
    <property type="molecule type" value="Genomic_DNA"/>
</dbReference>
<name>A0ABR2L3F8_9EUKA</name>
<feature type="region of interest" description="Disordered" evidence="1">
    <location>
        <begin position="518"/>
        <end position="555"/>
    </location>
</feature>
<dbReference type="InterPro" id="IPR036322">
    <property type="entry name" value="WD40_repeat_dom_sf"/>
</dbReference>
<feature type="compositionally biased region" description="Basic residues" evidence="1">
    <location>
        <begin position="261"/>
        <end position="279"/>
    </location>
</feature>
<evidence type="ECO:0000256" key="1">
    <source>
        <dbReference type="SAM" id="MobiDB-lite"/>
    </source>
</evidence>
<organism evidence="2 3">
    <name type="scientific">Tritrichomonas musculus</name>
    <dbReference type="NCBI Taxonomy" id="1915356"/>
    <lineage>
        <taxon>Eukaryota</taxon>
        <taxon>Metamonada</taxon>
        <taxon>Parabasalia</taxon>
        <taxon>Tritrichomonadida</taxon>
        <taxon>Tritrichomonadidae</taxon>
        <taxon>Tritrichomonas</taxon>
    </lineage>
</organism>
<protein>
    <submittedName>
        <fullName evidence="2">Uncharacterized protein</fullName>
    </submittedName>
</protein>
<gene>
    <name evidence="2" type="ORF">M9Y10_015212</name>
</gene>
<keyword evidence="3" id="KW-1185">Reference proteome</keyword>
<sequence>MYLHNDELLYDPLPQPYRFINKILLQCIEDAIDLAEGGGKAEALNSIVSHNLRLTKVGKIPITPMPELFLSTTIANHEISAYSLLGETQYLVCGTSQGLIIVFDSISKSILYSINITTLSKFAPQNPITKLICFETDHDNYIISFATEDIAFLLFFSSTFTLLSSIELDISLFNYDTLELKYFTEPYIILTDGTGRTSVYNCHTPSELISVDNSSANSSKGSQPKQVQLEPILEIEKCPISAGPISSETQIATKTEEIGNKKKPAKKKGPPIPKGRTRSKSPGTQAIENLNPIETTQYQSTIYIFESNAIIRFGNFPLLLLYKLGSPSQLSCEFPIPSPVSASLEVQEGQHLILGFENGSFCFLNVNRKTLHDHMFPKQGTIKSIHLYKDILVTFSEAKIINVYRINSKFKIVETLLTCSDDDILQTNLFNSSLITYNQKSSDINLVNALTGTINWEGRSFKMYPNCSIINSSNGIYNGTISTPINIELVKLTMSKKYAAFIYNDPIEYRQLTTPIRGPSPIHGKRGISPKITKPIVNNKKGKANPRLSKKTSEETKEIEQETSVVIKRHIIGIVNFETAIEYFNKMHDTMEKEKTRRREIIKLMATNANYEEEEGENEGSEFVDESFVNTQNNIIMMMMKKKH</sequence>